<evidence type="ECO:0000313" key="3">
    <source>
        <dbReference type="WBParaSite" id="L893_g5550.t1"/>
    </source>
</evidence>
<feature type="region of interest" description="Disordered" evidence="1">
    <location>
        <begin position="40"/>
        <end position="84"/>
    </location>
</feature>
<organism evidence="2 3">
    <name type="scientific">Steinernema glaseri</name>
    <dbReference type="NCBI Taxonomy" id="37863"/>
    <lineage>
        <taxon>Eukaryota</taxon>
        <taxon>Metazoa</taxon>
        <taxon>Ecdysozoa</taxon>
        <taxon>Nematoda</taxon>
        <taxon>Chromadorea</taxon>
        <taxon>Rhabditida</taxon>
        <taxon>Tylenchina</taxon>
        <taxon>Panagrolaimomorpha</taxon>
        <taxon>Strongyloidoidea</taxon>
        <taxon>Steinernematidae</taxon>
        <taxon>Steinernema</taxon>
    </lineage>
</organism>
<evidence type="ECO:0000256" key="1">
    <source>
        <dbReference type="SAM" id="MobiDB-lite"/>
    </source>
</evidence>
<dbReference type="AlphaFoldDB" id="A0A1I8AGH6"/>
<dbReference type="WBParaSite" id="L893_g5550.t1">
    <property type="protein sequence ID" value="L893_g5550.t1"/>
    <property type="gene ID" value="L893_g5550"/>
</dbReference>
<keyword evidence="2" id="KW-1185">Reference proteome</keyword>
<feature type="compositionally biased region" description="Basic residues" evidence="1">
    <location>
        <begin position="105"/>
        <end position="120"/>
    </location>
</feature>
<evidence type="ECO:0000313" key="2">
    <source>
        <dbReference type="Proteomes" id="UP000095287"/>
    </source>
</evidence>
<feature type="region of interest" description="Disordered" evidence="1">
    <location>
        <begin position="97"/>
        <end position="120"/>
    </location>
</feature>
<protein>
    <submittedName>
        <fullName evidence="3">Uncharacterized protein</fullName>
    </submittedName>
</protein>
<accession>A0A1I8AGH6</accession>
<feature type="compositionally biased region" description="Basic residues" evidence="1">
    <location>
        <begin position="52"/>
        <end position="72"/>
    </location>
</feature>
<sequence>MAQFRFSQLANRVVPTAAHKISEVRRIKLCRAFRSTDCSRKGRSRYAAGSRRPPHPRIHPQGFRHRDPHQHRQNSSYPRGIRPPEPWRVAAWCRWKDSPPPPRRYQMRKARHGQVRSVRP</sequence>
<name>A0A1I8AGH6_9BILA</name>
<reference evidence="3" key="1">
    <citation type="submission" date="2016-11" db="UniProtKB">
        <authorList>
            <consortium name="WormBaseParasite"/>
        </authorList>
    </citation>
    <scope>IDENTIFICATION</scope>
</reference>
<proteinExistence type="predicted"/>
<dbReference type="Proteomes" id="UP000095287">
    <property type="component" value="Unplaced"/>
</dbReference>